<comment type="caution">
    <text evidence="2">The sequence shown here is derived from an EMBL/GenBank/DDBJ whole genome shotgun (WGS) entry which is preliminary data.</text>
</comment>
<dbReference type="GO" id="GO:0051287">
    <property type="term" value="F:NAD binding"/>
    <property type="evidence" value="ECO:0007669"/>
    <property type="project" value="InterPro"/>
</dbReference>
<dbReference type="SMART" id="SM00984">
    <property type="entry name" value="UDPG_MGDP_dh_C"/>
    <property type="match status" value="1"/>
</dbReference>
<dbReference type="GO" id="GO:0016616">
    <property type="term" value="F:oxidoreductase activity, acting on the CH-OH group of donors, NAD or NADP as acceptor"/>
    <property type="evidence" value="ECO:0007669"/>
    <property type="project" value="InterPro"/>
</dbReference>
<feature type="non-terminal residue" evidence="2">
    <location>
        <position position="1"/>
    </location>
</feature>
<dbReference type="Gene3D" id="3.40.50.720">
    <property type="entry name" value="NAD(P)-binding Rossmann-like Domain"/>
    <property type="match status" value="1"/>
</dbReference>
<dbReference type="InterPro" id="IPR036220">
    <property type="entry name" value="UDP-Glc/GDP-Man_DH_C_sf"/>
</dbReference>
<proteinExistence type="predicted"/>
<evidence type="ECO:0000313" key="3">
    <source>
        <dbReference type="Proteomes" id="UP000481421"/>
    </source>
</evidence>
<evidence type="ECO:0000313" key="2">
    <source>
        <dbReference type="EMBL" id="NEX48133.1"/>
    </source>
</evidence>
<sequence length="78" mass="8677">RKEGEALLPGVEWHEDAYTAAAEAECIVILTEWNQFRALDLDRLAATMKTPRLADLRNIYAKPEALAAGFKAYEGVGR</sequence>
<dbReference type="AlphaFoldDB" id="A0A6B3RS31"/>
<dbReference type="InterPro" id="IPR014027">
    <property type="entry name" value="UDP-Glc/GDP-Man_DH_C"/>
</dbReference>
<dbReference type="SUPFAM" id="SSF52413">
    <property type="entry name" value="UDP-glucose/GDP-mannose dehydrogenase C-terminal domain"/>
    <property type="match status" value="1"/>
</dbReference>
<accession>A0A6B3RS31</accession>
<evidence type="ECO:0000259" key="1">
    <source>
        <dbReference type="SMART" id="SM00984"/>
    </source>
</evidence>
<keyword evidence="3" id="KW-1185">Reference proteome</keyword>
<feature type="domain" description="UDP-glucose/GDP-mannose dehydrogenase C-terminal" evidence="1">
    <location>
        <begin position="2"/>
        <end position="62"/>
    </location>
</feature>
<dbReference type="RefSeq" id="WP_240335621.1">
    <property type="nucleotide sequence ID" value="NZ_JAAIKE010000007.1"/>
</dbReference>
<name>A0A6B3RS31_9RHOB</name>
<dbReference type="EMBL" id="JAAIKE010000007">
    <property type="protein sequence ID" value="NEX48133.1"/>
    <property type="molecule type" value="Genomic_DNA"/>
</dbReference>
<organism evidence="2 3">
    <name type="scientific">Pseudotabrizicola algicola</name>
    <dbReference type="NCBI Taxonomy" id="2709381"/>
    <lineage>
        <taxon>Bacteria</taxon>
        <taxon>Pseudomonadati</taxon>
        <taxon>Pseudomonadota</taxon>
        <taxon>Alphaproteobacteria</taxon>
        <taxon>Rhodobacterales</taxon>
        <taxon>Paracoccaceae</taxon>
        <taxon>Pseudotabrizicola</taxon>
    </lineage>
</organism>
<gene>
    <name evidence="2" type="ORF">G3572_18135</name>
</gene>
<reference evidence="2 3" key="1">
    <citation type="submission" date="2020-02" db="EMBL/GenBank/DDBJ databases">
        <title>Rhodobacter algicola sp. nov., isolated from microalga culture.</title>
        <authorList>
            <person name="Park C.-Y."/>
        </authorList>
    </citation>
    <scope>NUCLEOTIDE SEQUENCE [LARGE SCALE GENOMIC DNA]</scope>
    <source>
        <strain evidence="2 3">ETT8</strain>
    </source>
</reference>
<dbReference type="Pfam" id="PF03720">
    <property type="entry name" value="UDPG_MGDP_dh_C"/>
    <property type="match status" value="1"/>
</dbReference>
<dbReference type="Proteomes" id="UP000481421">
    <property type="component" value="Unassembled WGS sequence"/>
</dbReference>
<protein>
    <submittedName>
        <fullName evidence="2">UDP-glucose 6-dehydrogenase</fullName>
    </submittedName>
</protein>